<comment type="caution">
    <text evidence="3">The sequence shown here is derived from an EMBL/GenBank/DDBJ whole genome shotgun (WGS) entry which is preliminary data.</text>
</comment>
<feature type="coiled-coil region" evidence="1">
    <location>
        <begin position="179"/>
        <end position="206"/>
    </location>
</feature>
<evidence type="ECO:0000313" key="4">
    <source>
        <dbReference type="Proteomes" id="UP000230154"/>
    </source>
</evidence>
<keyword evidence="2" id="KW-0472">Membrane</keyword>
<name>A0A2H0TPJ1_9BACT</name>
<sequence length="342" mass="38393">MDFLKQVNIRPSIVMKIVGLSLLVIVVLAFATRILGSSLTSLTRSKTLAPGISAGVPQDDYAAKEIAYAVGSDAVALSVRNIMPEPPRPNPVPGDNAEAFEVTEYSARIETQDLEKTCGTIAILKDRADVIFENASVYDKGCNYTFKVKNEKKAEILSIIQGLDPRELSENTYTIKRLVEDFTSQLEILEKKKVSIEETLDSALASYNEITEVARQSRNADALATIIDSKVRIIERLTQERISVNAQIDQLSRAKAEQLDRLEYTYFYVNVIERTYVDVDDINDSWRMAVRDFVMDINQIGQDITIGLLALLLLVAQYGLYLFIVLILAKYGWKLAKAIWRQ</sequence>
<dbReference type="EMBL" id="PFCB01000030">
    <property type="protein sequence ID" value="PIR74071.1"/>
    <property type="molecule type" value="Genomic_DNA"/>
</dbReference>
<dbReference type="Proteomes" id="UP000230154">
    <property type="component" value="Unassembled WGS sequence"/>
</dbReference>
<evidence type="ECO:0000313" key="3">
    <source>
        <dbReference type="EMBL" id="PIR74071.1"/>
    </source>
</evidence>
<dbReference type="AlphaFoldDB" id="A0A2H0TPJ1"/>
<protein>
    <recommendedName>
        <fullName evidence="5">DUF4349 domain-containing protein</fullName>
    </recommendedName>
</protein>
<keyword evidence="2" id="KW-0812">Transmembrane</keyword>
<evidence type="ECO:0008006" key="5">
    <source>
        <dbReference type="Google" id="ProtNLM"/>
    </source>
</evidence>
<evidence type="ECO:0000256" key="2">
    <source>
        <dbReference type="SAM" id="Phobius"/>
    </source>
</evidence>
<gene>
    <name evidence="3" type="ORF">COU35_04485</name>
</gene>
<reference evidence="4" key="1">
    <citation type="submission" date="2017-09" db="EMBL/GenBank/DDBJ databases">
        <title>Depth-based differentiation of microbial function through sediment-hosted aquifers and enrichment of novel symbionts in the deep terrestrial subsurface.</title>
        <authorList>
            <person name="Probst A.J."/>
            <person name="Ladd B."/>
            <person name="Jarett J.K."/>
            <person name="Geller-Mcgrath D.E."/>
            <person name="Sieber C.M.K."/>
            <person name="Emerson J.B."/>
            <person name="Anantharaman K."/>
            <person name="Thomas B.C."/>
            <person name="Malmstrom R."/>
            <person name="Stieglmeier M."/>
            <person name="Klingl A."/>
            <person name="Woyke T."/>
            <person name="Ryan C.M."/>
            <person name="Banfield J.F."/>
        </authorList>
    </citation>
    <scope>NUCLEOTIDE SEQUENCE [LARGE SCALE GENOMIC DNA]</scope>
</reference>
<keyword evidence="2" id="KW-1133">Transmembrane helix</keyword>
<organism evidence="3 4">
    <name type="scientific">Candidatus Magasanikbacteria bacterium CG10_big_fil_rev_8_21_14_0_10_47_10</name>
    <dbReference type="NCBI Taxonomy" id="1974652"/>
    <lineage>
        <taxon>Bacteria</taxon>
        <taxon>Candidatus Magasanikiibacteriota</taxon>
    </lineage>
</organism>
<accession>A0A2H0TPJ1</accession>
<keyword evidence="1" id="KW-0175">Coiled coil</keyword>
<evidence type="ECO:0000256" key="1">
    <source>
        <dbReference type="SAM" id="Coils"/>
    </source>
</evidence>
<feature type="transmembrane region" description="Helical" evidence="2">
    <location>
        <begin position="304"/>
        <end position="329"/>
    </location>
</feature>
<proteinExistence type="predicted"/>